<proteinExistence type="predicted"/>
<organism evidence="1 2">
    <name type="scientific">Blastopirellula marina</name>
    <dbReference type="NCBI Taxonomy" id="124"/>
    <lineage>
        <taxon>Bacteria</taxon>
        <taxon>Pseudomonadati</taxon>
        <taxon>Planctomycetota</taxon>
        <taxon>Planctomycetia</taxon>
        <taxon>Pirellulales</taxon>
        <taxon>Pirellulaceae</taxon>
        <taxon>Blastopirellula</taxon>
    </lineage>
</organism>
<evidence type="ECO:0000313" key="2">
    <source>
        <dbReference type="Proteomes" id="UP000237819"/>
    </source>
</evidence>
<evidence type="ECO:0000313" key="1">
    <source>
        <dbReference type="EMBL" id="PQO47274.1"/>
    </source>
</evidence>
<dbReference type="EMBL" id="PUHZ01000005">
    <property type="protein sequence ID" value="PQO47274.1"/>
    <property type="molecule type" value="Genomic_DNA"/>
</dbReference>
<dbReference type="OrthoDB" id="9997632at2"/>
<protein>
    <submittedName>
        <fullName evidence="1">Uncharacterized protein</fullName>
    </submittedName>
</protein>
<accession>A0A2S8GT85</accession>
<reference evidence="1 2" key="1">
    <citation type="submission" date="2018-02" db="EMBL/GenBank/DDBJ databases">
        <title>Comparative genomes isolates from brazilian mangrove.</title>
        <authorList>
            <person name="Araujo J.E."/>
            <person name="Taketani R.G."/>
            <person name="Silva M.C.P."/>
            <person name="Loureco M.V."/>
            <person name="Andreote F.D."/>
        </authorList>
    </citation>
    <scope>NUCLEOTIDE SEQUENCE [LARGE SCALE GENOMIC DNA]</scope>
    <source>
        <strain evidence="1 2">Nap-Phe MGV</strain>
    </source>
</reference>
<dbReference type="Proteomes" id="UP000237819">
    <property type="component" value="Unassembled WGS sequence"/>
</dbReference>
<dbReference type="AlphaFoldDB" id="A0A2S8GT85"/>
<dbReference type="RefSeq" id="WP_105334162.1">
    <property type="nucleotide sequence ID" value="NZ_PUHZ01000005.1"/>
</dbReference>
<sequence length="229" mass="26216">MRLRDLAIYADQRLVDRYPGGFVQQFHRETCCVVELYLSHLTRKVETNGIAKAQLTFSESLADPPPIEAVIRLDKVIVAPWPFDFAAYKNADDETKKRAVGTALCSALLWLGDLFEWEKSPFENAFAASENAEWIFEGYSKRSWVSPSGEFRAKIFFRFEISGVELFATIFRGRSKQEIARRPLGKAVPEMGCLSHLLQNAKWKSETTFSANSTDVRRKAWHAEFPELR</sequence>
<name>A0A2S8GT85_9BACT</name>
<gene>
    <name evidence="1" type="ORF">C5Y93_04325</name>
</gene>
<comment type="caution">
    <text evidence="1">The sequence shown here is derived from an EMBL/GenBank/DDBJ whole genome shotgun (WGS) entry which is preliminary data.</text>
</comment>